<reference evidence="2 3" key="1">
    <citation type="submission" date="2016-10" db="EMBL/GenBank/DDBJ databases">
        <authorList>
            <person name="Varghese N."/>
            <person name="Submissions S."/>
        </authorList>
    </citation>
    <scope>NUCLEOTIDE SEQUENCE [LARGE SCALE GENOMIC DNA]</scope>
    <source>
        <strain evidence="2 3">S7-754</strain>
    </source>
</reference>
<gene>
    <name evidence="2" type="ORF">SAMN05216557_10950</name>
</gene>
<accession>A0A1G7QUF1</accession>
<dbReference type="PANTHER" id="PTHR12631">
    <property type="entry name" value="ALPHA-L-IDURONIDASE"/>
    <property type="match status" value="1"/>
</dbReference>
<feature type="chain" id="PRO_5009242493" description="Glycosyl hydrolase catalytic core" evidence="1">
    <location>
        <begin position="26"/>
        <end position="612"/>
    </location>
</feature>
<dbReference type="InterPro" id="IPR051923">
    <property type="entry name" value="Glycosyl_Hydrolase_39"/>
</dbReference>
<dbReference type="Proteomes" id="UP000323502">
    <property type="component" value="Unassembled WGS sequence"/>
</dbReference>
<dbReference type="EMBL" id="FNBI01000009">
    <property type="protein sequence ID" value="SDG02148.1"/>
    <property type="molecule type" value="Genomic_DNA"/>
</dbReference>
<dbReference type="PANTHER" id="PTHR12631:SF10">
    <property type="entry name" value="BETA-XYLOSIDASE-LIKE PROTEIN-RELATED"/>
    <property type="match status" value="1"/>
</dbReference>
<dbReference type="Gene3D" id="3.20.20.80">
    <property type="entry name" value="Glycosidases"/>
    <property type="match status" value="1"/>
</dbReference>
<sequence>MRNLRPAFGILGLLLLGGCGGGSGAEEDVAADPTGVVVVPAPAPTPTPTPAPAAPTPVGPNTMVLGAATAFGQQAWDFSILQTARSIGVMAVRDGVAWTEIEKTPGVYQFTSPGSKWMETVINNGFPVTLLFDDTNPLYDGGKTPHTDQGRAAYAKYIVATLDRFPKIKTIEIGNEYNAFNFVSGPVRDEGYGARQRYYFETLKTVYRAVKASHPDVKILGGAGMAIPVGYFKPLFGMGALDYMDGIVVHPYTTDPEQLAKQLGVLRAAMGAAAKPIHVTEFAQELDSIPDTANYLVKSIAVMASAGVAEADWYALRQQGGPSNIWYKNVALASFAGDLLPPGQAFKVMSQQVLAKGAGRRIAVDDFTYAYQFGQNAMVVWGEPRSLSVKVPARFYNAQGLEIAAPAAIEQRSPIIIVSDQPLAYGQNVSFGDIRLVADSYDQFDFTNSLSGETRFEGPWSYFSYAVRRQAYDMAYTQGGGEISSSDWMPYIGIDWLRPFNINANTVGPVDYNTGGSPDAYKAVLRYTSPHEGRFDIQAVWDVVETSDDGIDLQVQVNAQTVFATTVARHYDMNLKNLSIKQGDIVSVVVGPNKNAIGTDTTKYRIKIYRTS</sequence>
<evidence type="ECO:0000313" key="3">
    <source>
        <dbReference type="Proteomes" id="UP000323502"/>
    </source>
</evidence>
<feature type="signal peptide" evidence="1">
    <location>
        <begin position="1"/>
        <end position="25"/>
    </location>
</feature>
<keyword evidence="1" id="KW-0732">Signal</keyword>
<dbReference type="SUPFAM" id="SSF51445">
    <property type="entry name" value="(Trans)glycosidases"/>
    <property type="match status" value="1"/>
</dbReference>
<dbReference type="InterPro" id="IPR017853">
    <property type="entry name" value="GH"/>
</dbReference>
<name>A0A1G7QUF1_9SPHN</name>
<protein>
    <recommendedName>
        <fullName evidence="4">Glycosyl hydrolase catalytic core</fullName>
    </recommendedName>
</protein>
<dbReference type="PROSITE" id="PS51257">
    <property type="entry name" value="PROKAR_LIPOPROTEIN"/>
    <property type="match status" value="1"/>
</dbReference>
<evidence type="ECO:0000256" key="1">
    <source>
        <dbReference type="SAM" id="SignalP"/>
    </source>
</evidence>
<dbReference type="GO" id="GO:0004553">
    <property type="term" value="F:hydrolase activity, hydrolyzing O-glycosyl compounds"/>
    <property type="evidence" value="ECO:0007669"/>
    <property type="project" value="TreeGrafter"/>
</dbReference>
<evidence type="ECO:0000313" key="2">
    <source>
        <dbReference type="EMBL" id="SDG02148.1"/>
    </source>
</evidence>
<proteinExistence type="predicted"/>
<keyword evidence="3" id="KW-1185">Reference proteome</keyword>
<organism evidence="2 3">
    <name type="scientific">Sphingomonas carotinifaciens</name>
    <dbReference type="NCBI Taxonomy" id="1166323"/>
    <lineage>
        <taxon>Bacteria</taxon>
        <taxon>Pseudomonadati</taxon>
        <taxon>Pseudomonadota</taxon>
        <taxon>Alphaproteobacteria</taxon>
        <taxon>Sphingomonadales</taxon>
        <taxon>Sphingomonadaceae</taxon>
        <taxon>Sphingomonas</taxon>
    </lineage>
</organism>
<dbReference type="AlphaFoldDB" id="A0A1G7QUF1"/>
<evidence type="ECO:0008006" key="4">
    <source>
        <dbReference type="Google" id="ProtNLM"/>
    </source>
</evidence>